<dbReference type="Gene3D" id="3.40.50.300">
    <property type="entry name" value="P-loop containing nucleotide triphosphate hydrolases"/>
    <property type="match status" value="2"/>
</dbReference>
<sequence>VSARQELRRRLGCKSFDWYLDNVAKEIHAPKLGPGGAGSLRSINSAACIDSMQKDMPGDTVGASPCHFQGGNQGLTVEDSGLMRLGPAGLCVGPSKDCPITNSSEANECRRTQQLAVCRNGTDGTPAAHILWRWSAPVPSRQAALFALEVCPGKLSREARRAGDFIQAMRGMAREVLGAAVGLPQWRRLEWAAALQLGAVPVGELPPWQLEQQQLSRRDVGVDLVSLDGTLAVQCKRQQRGKVATALVKHFVSIAEEVYSASRLVLVLSGTASLTADGARLLQLAGGEVIVLSDSQIDQLVSSRNDDEEDVSDDNFALNADAVARPVLRQCQVACLEACAEGARFIEMACGSGKTQVMRELADRCLGEGRGRVLVLVPSRVLLVQLGQLFPEFCLVGTGHNDRIDWAAPGYIAVYDSAHLLSNLSFAELYVDEAHHPLPMGCPAAGEMYRFSATHAEEVDFRYPLDRAIEVPAYCNTVDEAKRFQEQARNAGLVAWHINGDSPDRDRQRVLQEFAGPLHGPVHVLVTVQVLGEGVNIGNADTCIFVEPRRSYVAILQAMGRVLRRHPNKPLAHVILPAVPETYLHGGGDGSPVAVPVGDLGGKTRSLSASSAGKAGRQLPNIETSVGQETVDATPSRCQKMISAAGIPRQRLSTTPEAMQTVLKDASVIPRSVVQHFGARSTGPTASSRNVDNSFTEQIAGSSGEKVGQVGRNGRSKARVSLTTGLDNEKPSMREEWPCVTSYSTSELDGVTGGTSVQLGPLSSEGSDPKLSNEAIRSSSVPEPAGAEVDHSSNALFALRLEEEIIPLDTTRTTPPEASSRLQRVGPRERSLKLTSAGMPALGELGRFLQVIAAADSRLADSLTQDTPSGRFRFVDARGLQPGAFDFASTPEVISKVWNQLSSMARGLFAWMARFKEMNEFCETYGHVPRHDNKDEPERTLGIWLHTQHGSIRSGRISAERRQALLNAHPMVAQRIRRWAETPDHWTSRLKELVAFIDCNGRLPRSDDSKLALWISHQGQRFRAGQLAADKLQSLYRIELLLPEIRARNAAHQTLEQLVFVLMAGPTPI</sequence>
<dbReference type="GO" id="GO:0003677">
    <property type="term" value="F:DNA binding"/>
    <property type="evidence" value="ECO:0007669"/>
    <property type="project" value="InterPro"/>
</dbReference>
<dbReference type="Proteomes" id="UP000654075">
    <property type="component" value="Unassembled WGS sequence"/>
</dbReference>
<keyword evidence="4" id="KW-1185">Reference proteome</keyword>
<proteinExistence type="predicted"/>
<feature type="non-terminal residue" evidence="3">
    <location>
        <position position="1069"/>
    </location>
</feature>
<dbReference type="Pfam" id="PF00271">
    <property type="entry name" value="Helicase_C"/>
    <property type="match status" value="1"/>
</dbReference>
<dbReference type="EMBL" id="CAJNNV010030864">
    <property type="protein sequence ID" value="CAE8633968.1"/>
    <property type="molecule type" value="Genomic_DNA"/>
</dbReference>
<dbReference type="PANTHER" id="PTHR47396">
    <property type="entry name" value="TYPE I RESTRICTION ENZYME ECOKI R PROTEIN"/>
    <property type="match status" value="1"/>
</dbReference>
<evidence type="ECO:0000259" key="2">
    <source>
        <dbReference type="PROSITE" id="PS51194"/>
    </source>
</evidence>
<dbReference type="InterPro" id="IPR035992">
    <property type="entry name" value="Ricin_B-like_lectins"/>
</dbReference>
<organism evidence="3 4">
    <name type="scientific">Polarella glacialis</name>
    <name type="common">Dinoflagellate</name>
    <dbReference type="NCBI Taxonomy" id="89957"/>
    <lineage>
        <taxon>Eukaryota</taxon>
        <taxon>Sar</taxon>
        <taxon>Alveolata</taxon>
        <taxon>Dinophyceae</taxon>
        <taxon>Suessiales</taxon>
        <taxon>Suessiaceae</taxon>
        <taxon>Polarella</taxon>
    </lineage>
</organism>
<dbReference type="SMART" id="SM00490">
    <property type="entry name" value="HELICc"/>
    <property type="match status" value="1"/>
</dbReference>
<dbReference type="GO" id="GO:0005829">
    <property type="term" value="C:cytosol"/>
    <property type="evidence" value="ECO:0007669"/>
    <property type="project" value="TreeGrafter"/>
</dbReference>
<dbReference type="Gene3D" id="1.10.8.460">
    <property type="entry name" value="ppGaNTase-T1 linker domain-like"/>
    <property type="match status" value="1"/>
</dbReference>
<dbReference type="GO" id="GO:0016787">
    <property type="term" value="F:hydrolase activity"/>
    <property type="evidence" value="ECO:0007669"/>
    <property type="project" value="InterPro"/>
</dbReference>
<dbReference type="InterPro" id="IPR001650">
    <property type="entry name" value="Helicase_C-like"/>
</dbReference>
<dbReference type="SUPFAM" id="SSF52540">
    <property type="entry name" value="P-loop containing nucleoside triphosphate hydrolases"/>
    <property type="match status" value="1"/>
</dbReference>
<evidence type="ECO:0000256" key="1">
    <source>
        <dbReference type="SAM" id="MobiDB-lite"/>
    </source>
</evidence>
<name>A0A813H7Y2_POLGL</name>
<dbReference type="InterPro" id="IPR050742">
    <property type="entry name" value="Helicase_Restrict-Modif_Enz"/>
</dbReference>
<accession>A0A813H7Y2</accession>
<feature type="region of interest" description="Disordered" evidence="1">
    <location>
        <begin position="697"/>
        <end position="788"/>
    </location>
</feature>
<reference evidence="3" key="1">
    <citation type="submission" date="2021-02" db="EMBL/GenBank/DDBJ databases">
        <authorList>
            <person name="Dougan E. K."/>
            <person name="Rhodes N."/>
            <person name="Thang M."/>
            <person name="Chan C."/>
        </authorList>
    </citation>
    <scope>NUCLEOTIDE SEQUENCE</scope>
</reference>
<dbReference type="InterPro" id="IPR027417">
    <property type="entry name" value="P-loop_NTPase"/>
</dbReference>
<dbReference type="InterPro" id="IPR006935">
    <property type="entry name" value="Helicase/UvrB_N"/>
</dbReference>
<protein>
    <recommendedName>
        <fullName evidence="2">Helicase C-terminal domain-containing protein</fullName>
    </recommendedName>
</protein>
<dbReference type="PROSITE" id="PS51194">
    <property type="entry name" value="HELICASE_CTER"/>
    <property type="match status" value="1"/>
</dbReference>
<gene>
    <name evidence="3" type="ORF">PGLA1383_LOCUS49643</name>
</gene>
<comment type="caution">
    <text evidence="3">The sequence shown here is derived from an EMBL/GenBank/DDBJ whole genome shotgun (WGS) entry which is preliminary data.</text>
</comment>
<dbReference type="SUPFAM" id="SSF50370">
    <property type="entry name" value="Ricin B-like lectins"/>
    <property type="match status" value="1"/>
</dbReference>
<dbReference type="AlphaFoldDB" id="A0A813H7Y2"/>
<feature type="domain" description="Helicase C-terminal" evidence="2">
    <location>
        <begin position="457"/>
        <end position="642"/>
    </location>
</feature>
<dbReference type="Gene3D" id="6.10.140.530">
    <property type="match status" value="2"/>
</dbReference>
<evidence type="ECO:0000313" key="4">
    <source>
        <dbReference type="Proteomes" id="UP000654075"/>
    </source>
</evidence>
<dbReference type="OrthoDB" id="6072411at2759"/>
<dbReference type="PANTHER" id="PTHR47396:SF1">
    <property type="entry name" value="ATP-DEPENDENT HELICASE IRC3-RELATED"/>
    <property type="match status" value="1"/>
</dbReference>
<dbReference type="Pfam" id="PF04851">
    <property type="entry name" value="ResIII"/>
    <property type="match status" value="1"/>
</dbReference>
<feature type="region of interest" description="Disordered" evidence="1">
    <location>
        <begin position="811"/>
        <end position="830"/>
    </location>
</feature>
<dbReference type="GO" id="GO:0005524">
    <property type="term" value="F:ATP binding"/>
    <property type="evidence" value="ECO:0007669"/>
    <property type="project" value="InterPro"/>
</dbReference>
<feature type="compositionally biased region" description="Polar residues" evidence="1">
    <location>
        <begin position="811"/>
        <end position="822"/>
    </location>
</feature>
<feature type="compositionally biased region" description="Basic and acidic residues" evidence="1">
    <location>
        <begin position="727"/>
        <end position="737"/>
    </location>
</feature>
<dbReference type="Gene3D" id="2.80.10.50">
    <property type="match status" value="1"/>
</dbReference>
<evidence type="ECO:0000313" key="3">
    <source>
        <dbReference type="EMBL" id="CAE8633968.1"/>
    </source>
</evidence>